<dbReference type="InterPro" id="IPR050321">
    <property type="entry name" value="Glycosyltr_2/OpgH_subfam"/>
</dbReference>
<name>F8B5C5_9ACTN</name>
<organism evidence="9 10">
    <name type="scientific">Candidatus Protofrankia datiscae</name>
    <dbReference type="NCBI Taxonomy" id="2716812"/>
    <lineage>
        <taxon>Bacteria</taxon>
        <taxon>Bacillati</taxon>
        <taxon>Actinomycetota</taxon>
        <taxon>Actinomycetes</taxon>
        <taxon>Frankiales</taxon>
        <taxon>Frankiaceae</taxon>
        <taxon>Protofrankia</taxon>
    </lineage>
</organism>
<evidence type="ECO:0000256" key="7">
    <source>
        <dbReference type="SAM" id="MobiDB-lite"/>
    </source>
</evidence>
<feature type="transmembrane region" description="Helical" evidence="8">
    <location>
        <begin position="373"/>
        <end position="392"/>
    </location>
</feature>
<keyword evidence="2" id="KW-0328">Glycosyltransferase</keyword>
<feature type="region of interest" description="Disordered" evidence="7">
    <location>
        <begin position="1"/>
        <end position="38"/>
    </location>
</feature>
<evidence type="ECO:0000256" key="1">
    <source>
        <dbReference type="ARBA" id="ARBA00004141"/>
    </source>
</evidence>
<dbReference type="GO" id="GO:0005886">
    <property type="term" value="C:plasma membrane"/>
    <property type="evidence" value="ECO:0007669"/>
    <property type="project" value="TreeGrafter"/>
</dbReference>
<feature type="transmembrane region" description="Helical" evidence="8">
    <location>
        <begin position="82"/>
        <end position="102"/>
    </location>
</feature>
<keyword evidence="5 8" id="KW-1133">Transmembrane helix</keyword>
<dbReference type="STRING" id="656024.FsymDg_0420"/>
<dbReference type="SUPFAM" id="SSF53448">
    <property type="entry name" value="Nucleotide-diphospho-sugar transferases"/>
    <property type="match status" value="1"/>
</dbReference>
<dbReference type="Gene3D" id="3.90.550.10">
    <property type="entry name" value="Spore Coat Polysaccharide Biosynthesis Protein SpsA, Chain A"/>
    <property type="match status" value="1"/>
</dbReference>
<keyword evidence="6 8" id="KW-0472">Membrane</keyword>
<feature type="transmembrane region" description="Helical" evidence="8">
    <location>
        <begin position="471"/>
        <end position="492"/>
    </location>
</feature>
<evidence type="ECO:0000256" key="8">
    <source>
        <dbReference type="SAM" id="Phobius"/>
    </source>
</evidence>
<keyword evidence="3 9" id="KW-0808">Transferase</keyword>
<proteinExistence type="predicted"/>
<dbReference type="GO" id="GO:0016758">
    <property type="term" value="F:hexosyltransferase activity"/>
    <property type="evidence" value="ECO:0007669"/>
    <property type="project" value="TreeGrafter"/>
</dbReference>
<dbReference type="HOGENOM" id="CLU_011907_4_0_11"/>
<gene>
    <name evidence="9" type="ordered locus">FsymDg_0420</name>
</gene>
<dbReference type="Pfam" id="PF13641">
    <property type="entry name" value="Glyco_tranf_2_3"/>
    <property type="match status" value="1"/>
</dbReference>
<feature type="transmembrane region" description="Helical" evidence="8">
    <location>
        <begin position="431"/>
        <end position="450"/>
    </location>
</feature>
<dbReference type="EMBL" id="CP002801">
    <property type="protein sequence ID" value="AEH07977.1"/>
    <property type="molecule type" value="Genomic_DNA"/>
</dbReference>
<keyword evidence="10" id="KW-1185">Reference proteome</keyword>
<dbReference type="PANTHER" id="PTHR43867">
    <property type="entry name" value="CELLULOSE SYNTHASE CATALYTIC SUBUNIT A [UDP-FORMING]"/>
    <property type="match status" value="1"/>
</dbReference>
<evidence type="ECO:0000256" key="5">
    <source>
        <dbReference type="ARBA" id="ARBA00022989"/>
    </source>
</evidence>
<dbReference type="Proteomes" id="UP000001549">
    <property type="component" value="Chromosome"/>
</dbReference>
<evidence type="ECO:0000256" key="4">
    <source>
        <dbReference type="ARBA" id="ARBA00022692"/>
    </source>
</evidence>
<accession>F8B5C5</accession>
<evidence type="ECO:0000256" key="2">
    <source>
        <dbReference type="ARBA" id="ARBA00022676"/>
    </source>
</evidence>
<feature type="transmembrane region" description="Helical" evidence="8">
    <location>
        <begin position="53"/>
        <end position="70"/>
    </location>
</feature>
<dbReference type="InterPro" id="IPR029044">
    <property type="entry name" value="Nucleotide-diphossugar_trans"/>
</dbReference>
<comment type="subcellular location">
    <subcellularLocation>
        <location evidence="1">Membrane</location>
        <topology evidence="1">Multi-pass membrane protein</topology>
    </subcellularLocation>
</comment>
<protein>
    <submittedName>
        <fullName evidence="9">Glycosyl transferase family 2</fullName>
    </submittedName>
</protein>
<feature type="transmembrane region" description="Helical" evidence="8">
    <location>
        <begin position="404"/>
        <end position="425"/>
    </location>
</feature>
<reference evidence="9 10" key="1">
    <citation type="submission" date="2011-05" db="EMBL/GenBank/DDBJ databases">
        <title>Complete sequence of chromosome of Frankia symbiont of Datisca glomerata.</title>
        <authorList>
            <consortium name="US DOE Joint Genome Institute"/>
            <person name="Lucas S."/>
            <person name="Han J."/>
            <person name="Lapidus A."/>
            <person name="Cheng J.-F."/>
            <person name="Goodwin L."/>
            <person name="Pitluck S."/>
            <person name="Peters L."/>
            <person name="Mikhailova N."/>
            <person name="Chertkov O."/>
            <person name="Teshima H."/>
            <person name="Han C."/>
            <person name="Tapia R."/>
            <person name="Land M."/>
            <person name="Hauser L."/>
            <person name="Kyrpides N."/>
            <person name="Ivanova N."/>
            <person name="Pagani I."/>
            <person name="Berry A."/>
            <person name="Pawlowski K."/>
            <person name="Persson T."/>
            <person name="Vanden Heuvel B."/>
            <person name="Benson D."/>
            <person name="Woyke T."/>
        </authorList>
    </citation>
    <scope>NUCLEOTIDE SEQUENCE [LARGE SCALE GENOMIC DNA]</scope>
    <source>
        <strain evidence="10">4085684</strain>
    </source>
</reference>
<evidence type="ECO:0000313" key="9">
    <source>
        <dbReference type="EMBL" id="AEH07977.1"/>
    </source>
</evidence>
<dbReference type="PANTHER" id="PTHR43867:SF2">
    <property type="entry name" value="CELLULOSE SYNTHASE CATALYTIC SUBUNIT A [UDP-FORMING]"/>
    <property type="match status" value="1"/>
</dbReference>
<keyword evidence="4 8" id="KW-0812">Transmembrane</keyword>
<evidence type="ECO:0000313" key="10">
    <source>
        <dbReference type="Proteomes" id="UP000001549"/>
    </source>
</evidence>
<dbReference type="AlphaFoldDB" id="F8B5C5"/>
<dbReference type="KEGG" id="fsy:FsymDg_0420"/>
<evidence type="ECO:0000256" key="6">
    <source>
        <dbReference type="ARBA" id="ARBA00023136"/>
    </source>
</evidence>
<dbReference type="eggNOG" id="COG1215">
    <property type="taxonomic scope" value="Bacteria"/>
</dbReference>
<sequence>MARDTAPSGAAAPVDGDLVPLVPRPRQPADVPSRARPATAAGGAGAVAVSGRAGRVAGLLVIALGAIYLARRTATLGGTSAIGYLFYAAELVTYLAVGWTAVMTGRLRPGAPRQAPPPVGTLDVFVTVCGEPAAMVERTLRFAIAIDYPHQTYVLNDGRIAGRKDWREIDALAVRLGVPCFTRVDGTPGKAGNLNHALARTSGGAILTLDADHLVVPDLGEQVVGYLRDPDVGFVCTAQRFDTGRLDVLNNAESMFYRSLQPAKDRDNAAFSCGNGTLYRRSALESVGGFSEWNIVEDVQTSYELHSHGWSSVYHPVPISIGTAPATAAVYAKQRLRWAMDSTRLLLFDNPLVKPGLTRWQRAHYLHTSLSPLLASVQVVFALGPVLSIVPRSQLASTGSQQEYLLFGLPYFAATLLFIAAYAGARAAPRTVSSVLFNSPIYLLALARVVSGYRPRSSGTTEKAFQPKVSLLVLPQIMLAAVLVFSIVFYAFDTRADRPVFALAWAGILLVALAGPLSSVSERRAAVERWQTPISGTIILAITILSAWTFAH</sequence>
<feature type="transmembrane region" description="Helical" evidence="8">
    <location>
        <begin position="498"/>
        <end position="520"/>
    </location>
</feature>
<dbReference type="CDD" id="cd06421">
    <property type="entry name" value="CESA_CelA_like"/>
    <property type="match status" value="1"/>
</dbReference>
<evidence type="ECO:0000256" key="3">
    <source>
        <dbReference type="ARBA" id="ARBA00022679"/>
    </source>
</evidence>
<dbReference type="RefSeq" id="WP_013871970.1">
    <property type="nucleotide sequence ID" value="NC_015656.1"/>
</dbReference>
<feature type="transmembrane region" description="Helical" evidence="8">
    <location>
        <begin position="532"/>
        <end position="551"/>
    </location>
</feature>